<keyword evidence="1" id="KW-1133">Transmembrane helix</keyword>
<reference evidence="2 3" key="1">
    <citation type="journal article" date="2017" name="Int. J. Syst. Evol. Microbiol.">
        <title>Oleiagrimonas citrea sp. nov., a marine bacterium isolated from tidal flat sediment and emended description of the genus Oleiagrimonas Fang et al. 2015 and Oleiagrimonas soli.</title>
        <authorList>
            <person name="Yang S.H."/>
            <person name="Seo H.S."/>
            <person name="Seong C.N."/>
            <person name="Kwon K.K."/>
        </authorList>
    </citation>
    <scope>NUCLEOTIDE SEQUENCE [LARGE SCALE GENOMIC DNA]</scope>
    <source>
        <strain evidence="2 3">MEBiC09124</strain>
    </source>
</reference>
<keyword evidence="1" id="KW-0472">Membrane</keyword>
<comment type="caution">
    <text evidence="2">The sequence shown here is derived from an EMBL/GenBank/DDBJ whole genome shotgun (WGS) entry which is preliminary data.</text>
</comment>
<evidence type="ECO:0000256" key="1">
    <source>
        <dbReference type="SAM" id="Phobius"/>
    </source>
</evidence>
<accession>A0A846ZLE6</accession>
<keyword evidence="3" id="KW-1185">Reference proteome</keyword>
<feature type="transmembrane region" description="Helical" evidence="1">
    <location>
        <begin position="14"/>
        <end position="38"/>
    </location>
</feature>
<organism evidence="2 3">
    <name type="scientific">Oleiagrimonas citrea</name>
    <dbReference type="NCBI Taxonomy" id="1665687"/>
    <lineage>
        <taxon>Bacteria</taxon>
        <taxon>Pseudomonadati</taxon>
        <taxon>Pseudomonadota</taxon>
        <taxon>Gammaproteobacteria</taxon>
        <taxon>Lysobacterales</taxon>
        <taxon>Rhodanobacteraceae</taxon>
        <taxon>Oleiagrimonas</taxon>
    </lineage>
</organism>
<protein>
    <submittedName>
        <fullName evidence="2">Uncharacterized protein</fullName>
    </submittedName>
</protein>
<dbReference type="EMBL" id="JAAZQD010000002">
    <property type="protein sequence ID" value="NKZ38419.1"/>
    <property type="molecule type" value="Genomic_DNA"/>
</dbReference>
<evidence type="ECO:0000313" key="3">
    <source>
        <dbReference type="Proteomes" id="UP000541636"/>
    </source>
</evidence>
<dbReference type="AlphaFoldDB" id="A0A846ZLE6"/>
<keyword evidence="1" id="KW-0812">Transmembrane</keyword>
<name>A0A846ZLE6_9GAMM</name>
<dbReference type="RefSeq" id="WP_168608741.1">
    <property type="nucleotide sequence ID" value="NZ_JAAZQD010000002.1"/>
</dbReference>
<gene>
    <name evidence="2" type="ORF">HF690_05535</name>
</gene>
<dbReference type="Proteomes" id="UP000541636">
    <property type="component" value="Unassembled WGS sequence"/>
</dbReference>
<proteinExistence type="predicted"/>
<sequence>MKIFAKSWLKDNKIYFEIFAMVLLGIMALAVSLSQLFVSIKEMKLMSAQLRVAERGVDPLIIPTSKYVDKSDLGVYAGDVLNIVDEGAPVFEFHPTCKVMLGVTIKKISTGEVVLNKDFALRLYYDSYVPGDGRKGVVAVYSRSGNNLKIFDLEKSIEGYAKLRGYSANIAVRRYLRVSYLGSSGSKVTKFFIVGAAGTTELMPQEEGRRKFHAYDQAVRKHDFLRIDKVNAGGFVASLFSGLRS</sequence>
<evidence type="ECO:0000313" key="2">
    <source>
        <dbReference type="EMBL" id="NKZ38419.1"/>
    </source>
</evidence>